<dbReference type="EMBL" id="JAANOU010000001">
    <property type="protein sequence ID" value="NIH79693.1"/>
    <property type="molecule type" value="Genomic_DNA"/>
</dbReference>
<dbReference type="Proteomes" id="UP000754495">
    <property type="component" value="Unassembled WGS sequence"/>
</dbReference>
<evidence type="ECO:0000256" key="1">
    <source>
        <dbReference type="SAM" id="MobiDB-lite"/>
    </source>
</evidence>
<keyword evidence="3" id="KW-1185">Reference proteome</keyword>
<name>A0ABX0ST15_9PSEU</name>
<protein>
    <submittedName>
        <fullName evidence="2">Uncharacterized protein</fullName>
    </submittedName>
</protein>
<proteinExistence type="predicted"/>
<gene>
    <name evidence="2" type="ORF">FHX46_002223</name>
</gene>
<sequence>MTEPDSARKPDQGGDSPDLDPRAELLNVLIRGLETARRKSAHDIGAEEPVELFCTYAYAEAGTLFCPLFYMHS</sequence>
<evidence type="ECO:0000313" key="3">
    <source>
        <dbReference type="Proteomes" id="UP000754495"/>
    </source>
</evidence>
<reference evidence="2 3" key="1">
    <citation type="submission" date="2020-03" db="EMBL/GenBank/DDBJ databases">
        <title>Sequencing the genomes of 1000 actinobacteria strains.</title>
        <authorList>
            <person name="Klenk H.-P."/>
        </authorList>
    </citation>
    <scope>NUCLEOTIDE SEQUENCE [LARGE SCALE GENOMIC DNA]</scope>
    <source>
        <strain evidence="2 3">DSM 45668</strain>
    </source>
</reference>
<evidence type="ECO:0000313" key="2">
    <source>
        <dbReference type="EMBL" id="NIH79693.1"/>
    </source>
</evidence>
<comment type="caution">
    <text evidence="2">The sequence shown here is derived from an EMBL/GenBank/DDBJ whole genome shotgun (WGS) entry which is preliminary data.</text>
</comment>
<organism evidence="2 3">
    <name type="scientific">Amycolatopsis viridis</name>
    <dbReference type="NCBI Taxonomy" id="185678"/>
    <lineage>
        <taxon>Bacteria</taxon>
        <taxon>Bacillati</taxon>
        <taxon>Actinomycetota</taxon>
        <taxon>Actinomycetes</taxon>
        <taxon>Pseudonocardiales</taxon>
        <taxon>Pseudonocardiaceae</taxon>
        <taxon>Amycolatopsis</taxon>
    </lineage>
</organism>
<feature type="compositionally biased region" description="Basic and acidic residues" evidence="1">
    <location>
        <begin position="1"/>
        <end position="12"/>
    </location>
</feature>
<accession>A0ABX0ST15</accession>
<feature type="region of interest" description="Disordered" evidence="1">
    <location>
        <begin position="1"/>
        <end position="21"/>
    </location>
</feature>
<dbReference type="RefSeq" id="WP_167113052.1">
    <property type="nucleotide sequence ID" value="NZ_JAANOU010000001.1"/>
</dbReference>